<comment type="similarity">
    <text evidence="1 6 7">Belongs to the acetokinase family.</text>
</comment>
<feature type="binding site" evidence="6">
    <location>
        <position position="63"/>
    </location>
    <ligand>
        <name>substrate</name>
    </ligand>
</feature>
<dbReference type="SUPFAM" id="SSF53067">
    <property type="entry name" value="Actin-like ATPase domain"/>
    <property type="match status" value="2"/>
</dbReference>
<keyword evidence="2 6" id="KW-0808">Transferase</keyword>
<proteinExistence type="inferred from homology"/>
<feature type="site" description="Transition state stabilizer" evidence="6">
    <location>
        <position position="152"/>
    </location>
</feature>
<evidence type="ECO:0000256" key="4">
    <source>
        <dbReference type="ARBA" id="ARBA00022777"/>
    </source>
</evidence>
<dbReference type="Pfam" id="PF00871">
    <property type="entry name" value="Acetate_kinase"/>
    <property type="match status" value="1"/>
</dbReference>
<organism evidence="8 9">
    <name type="scientific">Capsulimonas corticalis</name>
    <dbReference type="NCBI Taxonomy" id="2219043"/>
    <lineage>
        <taxon>Bacteria</taxon>
        <taxon>Bacillati</taxon>
        <taxon>Armatimonadota</taxon>
        <taxon>Armatimonadia</taxon>
        <taxon>Capsulimonadales</taxon>
        <taxon>Capsulimonadaceae</taxon>
        <taxon>Capsulimonas</taxon>
    </lineage>
</organism>
<feature type="binding site" evidence="6">
    <location>
        <position position="7"/>
    </location>
    <ligand>
        <name>Mg(2+)</name>
        <dbReference type="ChEBI" id="CHEBI:18420"/>
    </ligand>
</feature>
<comment type="cofactor">
    <cofactor evidence="6">
        <name>Mg(2+)</name>
        <dbReference type="ChEBI" id="CHEBI:18420"/>
    </cofactor>
    <cofactor evidence="6">
        <name>Mn(2+)</name>
        <dbReference type="ChEBI" id="CHEBI:29035"/>
    </cofactor>
    <text evidence="6">Mg(2+). Can also accept Mn(2+).</text>
</comment>
<dbReference type="InterPro" id="IPR000890">
    <property type="entry name" value="Aliphatic_acid_kin_short-chain"/>
</dbReference>
<comment type="pathway">
    <text evidence="6">Metabolic intermediate biosynthesis; acetyl-CoA biosynthesis; acetyl-CoA from acetate: step 1/2.</text>
</comment>
<dbReference type="GO" id="GO:0006085">
    <property type="term" value="P:acetyl-CoA biosynthetic process"/>
    <property type="evidence" value="ECO:0007669"/>
    <property type="project" value="UniProtKB-UniRule"/>
</dbReference>
<feature type="binding site" evidence="6">
    <location>
        <begin position="301"/>
        <end position="305"/>
    </location>
    <ligand>
        <name>ATP</name>
        <dbReference type="ChEBI" id="CHEBI:30616"/>
    </ligand>
</feature>
<dbReference type="PANTHER" id="PTHR21060">
    <property type="entry name" value="ACETATE KINASE"/>
    <property type="match status" value="1"/>
</dbReference>
<dbReference type="InterPro" id="IPR043129">
    <property type="entry name" value="ATPase_NBD"/>
</dbReference>
<dbReference type="EC" id="2.7.2.1" evidence="6"/>
<dbReference type="InterPro" id="IPR004372">
    <property type="entry name" value="Ac/propionate_kinase"/>
</dbReference>
<keyword evidence="9" id="KW-1185">Reference proteome</keyword>
<feature type="binding site" evidence="6">
    <location>
        <position position="14"/>
    </location>
    <ligand>
        <name>ATP</name>
        <dbReference type="ChEBI" id="CHEBI:30616"/>
    </ligand>
</feature>
<evidence type="ECO:0000313" key="8">
    <source>
        <dbReference type="EMBL" id="BDI30590.1"/>
    </source>
</evidence>
<dbReference type="PRINTS" id="PR00471">
    <property type="entry name" value="ACETATEKNASE"/>
</dbReference>
<dbReference type="EMBL" id="AP025739">
    <property type="protein sequence ID" value="BDI30590.1"/>
    <property type="molecule type" value="Genomic_DNA"/>
</dbReference>
<keyword evidence="3 6" id="KW-0547">Nucleotide-binding</keyword>
<dbReference type="NCBIfam" id="TIGR00016">
    <property type="entry name" value="ackA"/>
    <property type="match status" value="1"/>
</dbReference>
<evidence type="ECO:0000256" key="6">
    <source>
        <dbReference type="HAMAP-Rule" id="MF_00020"/>
    </source>
</evidence>
<dbReference type="FunCoup" id="A0A402D6L1">
    <property type="interactions" value="404"/>
</dbReference>
<keyword evidence="4 6" id="KW-0418">Kinase</keyword>
<feature type="binding site" evidence="6">
    <location>
        <begin position="180"/>
        <end position="184"/>
    </location>
    <ligand>
        <name>ATP</name>
        <dbReference type="ChEBI" id="CHEBI:30616"/>
    </ligand>
</feature>
<dbReference type="PROSITE" id="PS01075">
    <property type="entry name" value="ACETATE_KINASE_1"/>
    <property type="match status" value="1"/>
</dbReference>
<dbReference type="GO" id="GO:0006083">
    <property type="term" value="P:acetate metabolic process"/>
    <property type="evidence" value="ECO:0007669"/>
    <property type="project" value="TreeGrafter"/>
</dbReference>
<accession>A0A402D6L1</accession>
<dbReference type="OrthoDB" id="9802453at2"/>
<dbReference type="RefSeq" id="WP_119325094.1">
    <property type="nucleotide sequence ID" value="NZ_AP025739.1"/>
</dbReference>
<dbReference type="KEGG" id="ccot:CCAX7_26410"/>
<evidence type="ECO:0000256" key="7">
    <source>
        <dbReference type="RuleBase" id="RU003835"/>
    </source>
</evidence>
<dbReference type="Gene3D" id="3.30.420.40">
    <property type="match status" value="3"/>
</dbReference>
<keyword evidence="5 6" id="KW-0067">ATP-binding</keyword>
<dbReference type="GO" id="GO:0000287">
    <property type="term" value="F:magnesium ion binding"/>
    <property type="evidence" value="ECO:0007669"/>
    <property type="project" value="UniProtKB-UniRule"/>
</dbReference>
<dbReference type="GO" id="GO:0005737">
    <property type="term" value="C:cytoplasm"/>
    <property type="evidence" value="ECO:0007669"/>
    <property type="project" value="UniProtKB-SubCell"/>
</dbReference>
<feature type="binding site" evidence="6">
    <location>
        <position position="371"/>
    </location>
    <ligand>
        <name>Mg(2+)</name>
        <dbReference type="ChEBI" id="CHEBI:18420"/>
    </ligand>
</feature>
<keyword evidence="6" id="KW-0963">Cytoplasm</keyword>
<name>A0A402D6L1_9BACT</name>
<evidence type="ECO:0000256" key="5">
    <source>
        <dbReference type="ARBA" id="ARBA00022840"/>
    </source>
</evidence>
<comment type="subunit">
    <text evidence="6">Homodimer.</text>
</comment>
<evidence type="ECO:0000256" key="2">
    <source>
        <dbReference type="ARBA" id="ARBA00022679"/>
    </source>
</evidence>
<evidence type="ECO:0000256" key="1">
    <source>
        <dbReference type="ARBA" id="ARBA00008748"/>
    </source>
</evidence>
<feature type="active site" description="Proton donor/acceptor" evidence="6">
    <location>
        <position position="120"/>
    </location>
</feature>
<dbReference type="PIRSF" id="PIRSF000722">
    <property type="entry name" value="Acetate_prop_kin"/>
    <property type="match status" value="1"/>
</dbReference>
<dbReference type="CDD" id="cd24010">
    <property type="entry name" value="ASKHA_NBD_AcK_PK"/>
    <property type="match status" value="1"/>
</dbReference>
<dbReference type="PROSITE" id="PS01076">
    <property type="entry name" value="ACETATE_KINASE_2"/>
    <property type="match status" value="1"/>
</dbReference>
<reference evidence="8 9" key="1">
    <citation type="journal article" date="2019" name="Int. J. Syst. Evol. Microbiol.">
        <title>Capsulimonas corticalis gen. nov., sp. nov., an aerobic capsulated bacterium, of a novel bacterial order, Capsulimonadales ord. nov., of the class Armatimonadia of the phylum Armatimonadetes.</title>
        <authorList>
            <person name="Li J."/>
            <person name="Kudo C."/>
            <person name="Tonouchi A."/>
        </authorList>
    </citation>
    <scope>NUCLEOTIDE SEQUENCE [LARGE SCALE GENOMIC DNA]</scope>
    <source>
        <strain evidence="8 9">AX-7</strain>
    </source>
</reference>
<comment type="function">
    <text evidence="6">Catalyzes the formation of acetyl phosphate from acetate and ATP. Can also catalyze the reverse reaction.</text>
</comment>
<dbReference type="Proteomes" id="UP000287394">
    <property type="component" value="Chromosome"/>
</dbReference>
<dbReference type="GO" id="GO:0008776">
    <property type="term" value="F:acetate kinase activity"/>
    <property type="evidence" value="ECO:0007669"/>
    <property type="project" value="UniProtKB-UniRule"/>
</dbReference>
<comment type="catalytic activity">
    <reaction evidence="6">
        <text>acetate + ATP = acetyl phosphate + ADP</text>
        <dbReference type="Rhea" id="RHEA:11352"/>
        <dbReference type="ChEBI" id="CHEBI:22191"/>
        <dbReference type="ChEBI" id="CHEBI:30089"/>
        <dbReference type="ChEBI" id="CHEBI:30616"/>
        <dbReference type="ChEBI" id="CHEBI:456216"/>
        <dbReference type="EC" id="2.7.2.1"/>
    </reaction>
</comment>
<evidence type="ECO:0000256" key="3">
    <source>
        <dbReference type="ARBA" id="ARBA00022741"/>
    </source>
</evidence>
<evidence type="ECO:0000313" key="9">
    <source>
        <dbReference type="Proteomes" id="UP000287394"/>
    </source>
</evidence>
<comment type="subcellular location">
    <subcellularLocation>
        <location evidence="6">Cytoplasm</location>
    </subcellularLocation>
</comment>
<dbReference type="PANTHER" id="PTHR21060:SF15">
    <property type="entry name" value="ACETATE KINASE-RELATED"/>
    <property type="match status" value="1"/>
</dbReference>
<dbReference type="HAMAP" id="MF_00020">
    <property type="entry name" value="Acetate_kinase"/>
    <property type="match status" value="1"/>
</dbReference>
<sequence>MNVLALNAGSSSLKYRLFRVSDGVEEALHEGEAERLDGPMFPDAAGKAIEECRHYGVSAVGHRFVHGGADFHEPVVVTDGVRERLRGLAEIDPLHNPTEMAVMEETRRALPDAPVVAVFDTAFHHTLPEAAYRYALPWELSDRLGLRRYGFHGISHRYASERLFTLLGREAHGTKIVTCHLGSGASLCAIRDGESVDTSMGMTPLEGLVMGTRSGDIDPGLLLHLLRTQGMTAEALDDLLNRKSGLLGLSGRSADVRDLEAAAGDARVALALEIFVDRVRKYLGAYAVVLGGLDAIVFTGGVGEHSAPIRARICRGLEFLGVALDESLNQQVGHEPARISAGHSPLDIAGQNHTLAGQGGQVEIWTIPADEERQIAREVAALLQK</sequence>
<feature type="binding site" evidence="6">
    <location>
        <begin position="255"/>
        <end position="257"/>
    </location>
    <ligand>
        <name>ATP</name>
        <dbReference type="ChEBI" id="CHEBI:30616"/>
    </ligand>
</feature>
<dbReference type="GO" id="GO:0005524">
    <property type="term" value="F:ATP binding"/>
    <property type="evidence" value="ECO:0007669"/>
    <property type="project" value="UniProtKB-KW"/>
</dbReference>
<protein>
    <recommendedName>
        <fullName evidence="6">Acetate kinase</fullName>
        <ecNumber evidence="6">2.7.2.1</ecNumber>
    </recommendedName>
    <alternativeName>
        <fullName evidence="6">Acetokinase</fullName>
    </alternativeName>
</protein>
<feature type="site" description="Transition state stabilizer" evidence="6">
    <location>
        <position position="213"/>
    </location>
</feature>
<keyword evidence="6" id="KW-0479">Metal-binding</keyword>
<dbReference type="AlphaFoldDB" id="A0A402D6L1"/>
<gene>
    <name evidence="6 8" type="primary">ackA</name>
    <name evidence="8" type="ORF">CCAX7_26410</name>
</gene>
<keyword evidence="6" id="KW-0460">Magnesium</keyword>
<dbReference type="InterPro" id="IPR023865">
    <property type="entry name" value="Aliphatic_acid_kinase_CS"/>
</dbReference>